<evidence type="ECO:0000313" key="2">
    <source>
        <dbReference type="Proteomes" id="UP000008748"/>
    </source>
</evidence>
<evidence type="ECO:0000313" key="1">
    <source>
        <dbReference type="EMBL" id="EJF74230.1"/>
    </source>
</evidence>
<comment type="caution">
    <text evidence="1">The sequence shown here is derived from an EMBL/GenBank/DDBJ whole genome shotgun (WGS) entry which is preliminary data.</text>
</comment>
<organism evidence="1 2">
    <name type="scientific">Bartonella birtlesii LL-WM9</name>
    <dbReference type="NCBI Taxonomy" id="1094552"/>
    <lineage>
        <taxon>Bacteria</taxon>
        <taxon>Pseudomonadati</taxon>
        <taxon>Pseudomonadota</taxon>
        <taxon>Alphaproteobacteria</taxon>
        <taxon>Hyphomicrobiales</taxon>
        <taxon>Bartonellaceae</taxon>
        <taxon>Bartonella</taxon>
    </lineage>
</organism>
<sequence>MSYDYTLSGFSVVLRSFNKAWLNQFEYKSLENKCELV</sequence>
<protein>
    <submittedName>
        <fullName evidence="1">Uncharacterized protein</fullName>
    </submittedName>
</protein>
<dbReference type="AlphaFoldDB" id="J1IT09"/>
<dbReference type="Proteomes" id="UP000008748">
    <property type="component" value="Unassembled WGS sequence"/>
</dbReference>
<accession>J1IT09</accession>
<gene>
    <name evidence="1" type="ORF">ME7_01506</name>
</gene>
<proteinExistence type="predicted"/>
<name>J1IT09_9HYPH</name>
<dbReference type="PATRIC" id="fig|1094552.3.peg.1685"/>
<dbReference type="EMBL" id="AIMC01000045">
    <property type="protein sequence ID" value="EJF74230.1"/>
    <property type="molecule type" value="Genomic_DNA"/>
</dbReference>
<reference evidence="1 2" key="1">
    <citation type="submission" date="2012-03" db="EMBL/GenBank/DDBJ databases">
        <title>The Genome Sequence of Bartonella birtlesii LL-WM9.</title>
        <authorList>
            <consortium name="The Broad Institute Genome Sequencing Platform"/>
            <consortium name="The Broad Institute Genome Sequencing Center for Infectious Disease"/>
            <person name="Feldgarden M."/>
            <person name="Kirby J."/>
            <person name="Kosoy M."/>
            <person name="Birtles R."/>
            <person name="Probert W.S."/>
            <person name="Chiaraviglio L."/>
            <person name="Young S.K."/>
            <person name="Zeng Q."/>
            <person name="Gargeya S."/>
            <person name="Fitzgerald M."/>
            <person name="Haas B."/>
            <person name="Abouelleil A."/>
            <person name="Alvarado L."/>
            <person name="Arachchi H.M."/>
            <person name="Berlin A."/>
            <person name="Chapman S.B."/>
            <person name="Gearin G."/>
            <person name="Goldberg J."/>
            <person name="Griggs A."/>
            <person name="Gujja S."/>
            <person name="Hansen M."/>
            <person name="Heiman D."/>
            <person name="Howarth C."/>
            <person name="Larimer J."/>
            <person name="Lui A."/>
            <person name="MacDonald P.J.P."/>
            <person name="McCowen C."/>
            <person name="Montmayeur A."/>
            <person name="Murphy C."/>
            <person name="Neiman D."/>
            <person name="Pearson M."/>
            <person name="Priest M."/>
            <person name="Roberts A."/>
            <person name="Saif S."/>
            <person name="Shea T."/>
            <person name="Sisk P."/>
            <person name="Stolte C."/>
            <person name="Sykes S."/>
            <person name="Wortman J."/>
            <person name="Nusbaum C."/>
            <person name="Birren B."/>
        </authorList>
    </citation>
    <scope>NUCLEOTIDE SEQUENCE [LARGE SCALE GENOMIC DNA]</scope>
    <source>
        <strain evidence="1 2">LL-WM9</strain>
    </source>
</reference>
<dbReference type="HOGENOM" id="CLU_3340612_0_0_5"/>
<keyword evidence="2" id="KW-1185">Reference proteome</keyword>